<evidence type="ECO:0000313" key="2">
    <source>
        <dbReference type="Proteomes" id="UP001362999"/>
    </source>
</evidence>
<dbReference type="AlphaFoldDB" id="A0AAW0ALD1"/>
<keyword evidence="2" id="KW-1185">Reference proteome</keyword>
<sequence>MGQNPLEIQELVDYCIGFIANDTLNLITCAQVARSWVEASQRNLFRSTDITNPKLRMDDATALKLNRALSSNTRLVTYIRSLSLSVGRTIHISASTFAKLCEHKFPRLQSLSIYVFTTLPKDHIKQLLGTPSLRSLTFYSTFRSSESSATPLYHYLEDCAPTIQHIDLYHPWVNPEPQNPPGIPSIPVKSARLLGSLISAGLYPFDLSQVKALGLGGNTAIPWNTIPSHLITVLEIEAEDEVDLSLFTNLEILRFTLMTSIEPAMITSLAKLSSSNRVRTITFSYIPSVNEENDDIEEDEVELDFADLSNLDDVLSAIPSSSFSPPPTIEMEFLVMPKHNVDARIPKWDQDMRASFPKVVSRGSFSFVVRRMREPLLMWQELVQKL</sequence>
<gene>
    <name evidence="1" type="ORF">R3P38DRAFT_3003785</name>
</gene>
<accession>A0AAW0ALD1</accession>
<proteinExistence type="predicted"/>
<evidence type="ECO:0000313" key="1">
    <source>
        <dbReference type="EMBL" id="KAK7013734.1"/>
    </source>
</evidence>
<name>A0AAW0ALD1_9AGAR</name>
<reference evidence="1 2" key="1">
    <citation type="journal article" date="2024" name="J Genomics">
        <title>Draft genome sequencing and assembly of Favolaschia claudopus CIRM-BRFM 2984 isolated from oak limbs.</title>
        <authorList>
            <person name="Navarro D."/>
            <person name="Drula E."/>
            <person name="Chaduli D."/>
            <person name="Cazenave R."/>
            <person name="Ahrendt S."/>
            <person name="Wang J."/>
            <person name="Lipzen A."/>
            <person name="Daum C."/>
            <person name="Barry K."/>
            <person name="Grigoriev I.V."/>
            <person name="Favel A."/>
            <person name="Rosso M.N."/>
            <person name="Martin F."/>
        </authorList>
    </citation>
    <scope>NUCLEOTIDE SEQUENCE [LARGE SCALE GENOMIC DNA]</scope>
    <source>
        <strain evidence="1 2">CIRM-BRFM 2984</strain>
    </source>
</reference>
<evidence type="ECO:0008006" key="3">
    <source>
        <dbReference type="Google" id="ProtNLM"/>
    </source>
</evidence>
<organism evidence="1 2">
    <name type="scientific">Favolaschia claudopus</name>
    <dbReference type="NCBI Taxonomy" id="2862362"/>
    <lineage>
        <taxon>Eukaryota</taxon>
        <taxon>Fungi</taxon>
        <taxon>Dikarya</taxon>
        <taxon>Basidiomycota</taxon>
        <taxon>Agaricomycotina</taxon>
        <taxon>Agaricomycetes</taxon>
        <taxon>Agaricomycetidae</taxon>
        <taxon>Agaricales</taxon>
        <taxon>Marasmiineae</taxon>
        <taxon>Mycenaceae</taxon>
        <taxon>Favolaschia</taxon>
    </lineage>
</organism>
<dbReference type="EMBL" id="JAWWNJ010000058">
    <property type="protein sequence ID" value="KAK7013734.1"/>
    <property type="molecule type" value="Genomic_DNA"/>
</dbReference>
<comment type="caution">
    <text evidence="1">The sequence shown here is derived from an EMBL/GenBank/DDBJ whole genome shotgun (WGS) entry which is preliminary data.</text>
</comment>
<dbReference type="Proteomes" id="UP001362999">
    <property type="component" value="Unassembled WGS sequence"/>
</dbReference>
<dbReference type="SUPFAM" id="SSF52047">
    <property type="entry name" value="RNI-like"/>
    <property type="match status" value="1"/>
</dbReference>
<protein>
    <recommendedName>
        <fullName evidence="3">F-box domain-containing protein</fullName>
    </recommendedName>
</protein>